<gene>
    <name evidence="6" type="ORF">VZT92_027469</name>
</gene>
<dbReference type="SUPFAM" id="SSF57586">
    <property type="entry name" value="TNF receptor-like"/>
    <property type="match status" value="2"/>
</dbReference>
<keyword evidence="4" id="KW-0732">Signal</keyword>
<feature type="transmembrane region" description="Helical" evidence="3">
    <location>
        <begin position="187"/>
        <end position="208"/>
    </location>
</feature>
<keyword evidence="7" id="KW-1185">Reference proteome</keyword>
<comment type="caution">
    <text evidence="1">Lacks conserved residue(s) required for the propagation of feature annotation.</text>
</comment>
<accession>A0AAW1DUN6</accession>
<proteinExistence type="predicted"/>
<feature type="region of interest" description="Disordered" evidence="2">
    <location>
        <begin position="131"/>
        <end position="157"/>
    </location>
</feature>
<dbReference type="PROSITE" id="PS50050">
    <property type="entry name" value="TNFR_NGFR_2"/>
    <property type="match status" value="1"/>
</dbReference>
<name>A0AAW1DUN6_ZOAVI</name>
<feature type="compositionally biased region" description="Basic and acidic residues" evidence="2">
    <location>
        <begin position="341"/>
        <end position="353"/>
    </location>
</feature>
<feature type="signal peptide" evidence="4">
    <location>
        <begin position="1"/>
        <end position="20"/>
    </location>
</feature>
<evidence type="ECO:0000256" key="3">
    <source>
        <dbReference type="SAM" id="Phobius"/>
    </source>
</evidence>
<evidence type="ECO:0000256" key="4">
    <source>
        <dbReference type="SAM" id="SignalP"/>
    </source>
</evidence>
<comment type="caution">
    <text evidence="6">The sequence shown here is derived from an EMBL/GenBank/DDBJ whole genome shotgun (WGS) entry which is preliminary data.</text>
</comment>
<dbReference type="Gene3D" id="2.10.50.10">
    <property type="entry name" value="Tumor Necrosis Factor Receptor, subunit A, domain 2"/>
    <property type="match status" value="1"/>
</dbReference>
<feature type="repeat" description="TNFR-Cys" evidence="1">
    <location>
        <begin position="55"/>
        <end position="98"/>
    </location>
</feature>
<feature type="disulfide bond" evidence="1">
    <location>
        <begin position="56"/>
        <end position="71"/>
    </location>
</feature>
<dbReference type="PANTHER" id="PTHR46875:SF1">
    <property type="entry name" value="TUMOR NECROSIS FACTOR RECEPTOR SUPERFAMILY MEMBER 5"/>
    <property type="match status" value="1"/>
</dbReference>
<protein>
    <recommendedName>
        <fullName evidence="5">TNFR-Cys domain-containing protein</fullName>
    </recommendedName>
</protein>
<feature type="region of interest" description="Disordered" evidence="2">
    <location>
        <begin position="231"/>
        <end position="250"/>
    </location>
</feature>
<dbReference type="EMBL" id="JBCEZU010000597">
    <property type="protein sequence ID" value="KAK9513976.1"/>
    <property type="molecule type" value="Genomic_DNA"/>
</dbReference>
<evidence type="ECO:0000256" key="2">
    <source>
        <dbReference type="SAM" id="MobiDB-lite"/>
    </source>
</evidence>
<dbReference type="SMART" id="SM00208">
    <property type="entry name" value="TNFR"/>
    <property type="match status" value="1"/>
</dbReference>
<keyword evidence="3" id="KW-0472">Membrane</keyword>
<organism evidence="6 7">
    <name type="scientific">Zoarces viviparus</name>
    <name type="common">Viviparous eelpout</name>
    <name type="synonym">Blennius viviparus</name>
    <dbReference type="NCBI Taxonomy" id="48416"/>
    <lineage>
        <taxon>Eukaryota</taxon>
        <taxon>Metazoa</taxon>
        <taxon>Chordata</taxon>
        <taxon>Craniata</taxon>
        <taxon>Vertebrata</taxon>
        <taxon>Euteleostomi</taxon>
        <taxon>Actinopterygii</taxon>
        <taxon>Neopterygii</taxon>
        <taxon>Teleostei</taxon>
        <taxon>Neoteleostei</taxon>
        <taxon>Acanthomorphata</taxon>
        <taxon>Eupercaria</taxon>
        <taxon>Perciformes</taxon>
        <taxon>Cottioidei</taxon>
        <taxon>Zoarcales</taxon>
        <taxon>Zoarcidae</taxon>
        <taxon>Zoarcinae</taxon>
        <taxon>Zoarces</taxon>
    </lineage>
</organism>
<dbReference type="Proteomes" id="UP001488805">
    <property type="component" value="Unassembled WGS sequence"/>
</dbReference>
<dbReference type="CDD" id="cd00185">
    <property type="entry name" value="TNFRSF"/>
    <property type="match status" value="1"/>
</dbReference>
<dbReference type="InterPro" id="IPR052135">
    <property type="entry name" value="TNFRSF5"/>
</dbReference>
<feature type="chain" id="PRO_5043340252" description="TNFR-Cys domain-containing protein" evidence="4">
    <location>
        <begin position="21"/>
        <end position="353"/>
    </location>
</feature>
<dbReference type="GO" id="GO:0009897">
    <property type="term" value="C:external side of plasma membrane"/>
    <property type="evidence" value="ECO:0007669"/>
    <property type="project" value="TreeGrafter"/>
</dbReference>
<dbReference type="InterPro" id="IPR001368">
    <property type="entry name" value="TNFR/NGFR_Cys_rich_reg"/>
</dbReference>
<reference evidence="6 7" key="1">
    <citation type="journal article" date="2024" name="Genome Biol. Evol.">
        <title>Chromosome-level genome assembly of the viviparous eelpout Zoarces viviparus.</title>
        <authorList>
            <person name="Fuhrmann N."/>
            <person name="Brasseur M.V."/>
            <person name="Bakowski C.E."/>
            <person name="Podsiadlowski L."/>
            <person name="Prost S."/>
            <person name="Krehenwinkel H."/>
            <person name="Mayer C."/>
        </authorList>
    </citation>
    <scope>NUCLEOTIDE SEQUENCE [LARGE SCALE GENOMIC DNA]</scope>
    <source>
        <strain evidence="6">NO-MEL_2022_Ind0_liver</strain>
    </source>
</reference>
<evidence type="ECO:0000313" key="6">
    <source>
        <dbReference type="EMBL" id="KAK9513976.1"/>
    </source>
</evidence>
<keyword evidence="3" id="KW-0812">Transmembrane</keyword>
<dbReference type="AlphaFoldDB" id="A0AAW1DUN6"/>
<feature type="compositionally biased region" description="Low complexity" evidence="2">
    <location>
        <begin position="142"/>
        <end position="156"/>
    </location>
</feature>
<feature type="region of interest" description="Disordered" evidence="2">
    <location>
        <begin position="312"/>
        <end position="353"/>
    </location>
</feature>
<feature type="domain" description="TNFR-Cys" evidence="5">
    <location>
        <begin position="55"/>
        <end position="98"/>
    </location>
</feature>
<sequence length="353" mass="38393">MGLVQCFVIVLMLSAQLVLTFPLETDGTHHDTIGGKVCQMCPAGTYKKSCAECESCPAGYYTTELNLEPICHPCYGDCTPDYHLKVVQNCTSKTDVKCVCEDGFTCTEMVPYSENCKECEKIQETTTTEVAAVTSGKDKHTPSSASSGHSSTSAKPCRFPKCGPQAAPPPGNSSHVKGGEDETESELVAILCPVVVVGCLALVILFFVRRPRDETCFKQAIIKLCNEGGPDASHKPNDSTHQFPRDSFSAKQQPPFLSAANLGPVHVHNPGTVIFSLLNQFTGQVGPTIECGKTAERVISEEEEDERHCPVFHPTSSPSIHLSEEERSEEIDSVFFPSQEQGKDFHMSKEEAL</sequence>
<keyword evidence="1" id="KW-1015">Disulfide bond</keyword>
<evidence type="ECO:0000256" key="1">
    <source>
        <dbReference type="PROSITE-ProRule" id="PRU00206"/>
    </source>
</evidence>
<dbReference type="GO" id="GO:0035631">
    <property type="term" value="C:CD40 receptor complex"/>
    <property type="evidence" value="ECO:0007669"/>
    <property type="project" value="TreeGrafter"/>
</dbReference>
<evidence type="ECO:0000313" key="7">
    <source>
        <dbReference type="Proteomes" id="UP001488805"/>
    </source>
</evidence>
<evidence type="ECO:0000259" key="5">
    <source>
        <dbReference type="PROSITE" id="PS50050"/>
    </source>
</evidence>
<dbReference type="PANTHER" id="PTHR46875">
    <property type="entry name" value="TUMOR NECROSIS FACTOR RECEPTOR SUPERFAMILY MEMBER 5"/>
    <property type="match status" value="1"/>
</dbReference>
<dbReference type="GO" id="GO:0002768">
    <property type="term" value="P:immune response-regulating cell surface receptor signaling pathway"/>
    <property type="evidence" value="ECO:0007669"/>
    <property type="project" value="TreeGrafter"/>
</dbReference>
<keyword evidence="3" id="KW-1133">Transmembrane helix</keyword>